<dbReference type="CDD" id="cd18540">
    <property type="entry name" value="ABC_6TM_exporter_like"/>
    <property type="match status" value="1"/>
</dbReference>
<feature type="domain" description="ABC transmembrane type-1" evidence="9">
    <location>
        <begin position="24"/>
        <end position="306"/>
    </location>
</feature>
<keyword evidence="3" id="KW-0547">Nucleotide-binding</keyword>
<organism evidence="10 11">
    <name type="scientific">Sharpea porci</name>
    <dbReference type="NCBI Taxonomy" id="2652286"/>
    <lineage>
        <taxon>Bacteria</taxon>
        <taxon>Bacillati</taxon>
        <taxon>Bacillota</taxon>
        <taxon>Erysipelotrichia</taxon>
        <taxon>Erysipelotrichales</taxon>
        <taxon>Coprobacillaceae</taxon>
        <taxon>Sharpea</taxon>
    </lineage>
</organism>
<dbReference type="InterPro" id="IPR039421">
    <property type="entry name" value="Type_1_exporter"/>
</dbReference>
<dbReference type="Proteomes" id="UP000442619">
    <property type="component" value="Unassembled WGS sequence"/>
</dbReference>
<accession>A0A844FTK4</accession>
<dbReference type="InterPro" id="IPR011527">
    <property type="entry name" value="ABC1_TM_dom"/>
</dbReference>
<dbReference type="InterPro" id="IPR027417">
    <property type="entry name" value="P-loop_NTPase"/>
</dbReference>
<dbReference type="GO" id="GO:0005524">
    <property type="term" value="F:ATP binding"/>
    <property type="evidence" value="ECO:0007669"/>
    <property type="project" value="UniProtKB-KW"/>
</dbReference>
<evidence type="ECO:0000256" key="2">
    <source>
        <dbReference type="ARBA" id="ARBA00022692"/>
    </source>
</evidence>
<dbReference type="PANTHER" id="PTHR43394">
    <property type="entry name" value="ATP-DEPENDENT PERMEASE MDL1, MITOCHONDRIAL"/>
    <property type="match status" value="1"/>
</dbReference>
<dbReference type="PANTHER" id="PTHR43394:SF1">
    <property type="entry name" value="ATP-BINDING CASSETTE SUB-FAMILY B MEMBER 10, MITOCHONDRIAL"/>
    <property type="match status" value="1"/>
</dbReference>
<evidence type="ECO:0000259" key="8">
    <source>
        <dbReference type="PROSITE" id="PS50893"/>
    </source>
</evidence>
<evidence type="ECO:0000256" key="3">
    <source>
        <dbReference type="ARBA" id="ARBA00022741"/>
    </source>
</evidence>
<gene>
    <name evidence="10" type="ORF">FYJ79_06980</name>
</gene>
<dbReference type="Gene3D" id="1.20.1560.10">
    <property type="entry name" value="ABC transporter type 1, transmembrane domain"/>
    <property type="match status" value="1"/>
</dbReference>
<dbReference type="Pfam" id="PF00005">
    <property type="entry name" value="ABC_tran"/>
    <property type="match status" value="1"/>
</dbReference>
<dbReference type="PROSITE" id="PS50893">
    <property type="entry name" value="ABC_TRANSPORTER_2"/>
    <property type="match status" value="1"/>
</dbReference>
<evidence type="ECO:0000313" key="11">
    <source>
        <dbReference type="Proteomes" id="UP000442619"/>
    </source>
</evidence>
<name>A0A844FTK4_9FIRM</name>
<evidence type="ECO:0000256" key="1">
    <source>
        <dbReference type="ARBA" id="ARBA00004651"/>
    </source>
</evidence>
<dbReference type="GO" id="GO:0005886">
    <property type="term" value="C:plasma membrane"/>
    <property type="evidence" value="ECO:0007669"/>
    <property type="project" value="UniProtKB-SubCell"/>
</dbReference>
<evidence type="ECO:0000259" key="9">
    <source>
        <dbReference type="PROSITE" id="PS50929"/>
    </source>
</evidence>
<feature type="transmembrane region" description="Helical" evidence="7">
    <location>
        <begin position="165"/>
        <end position="181"/>
    </location>
</feature>
<dbReference type="Pfam" id="PF00664">
    <property type="entry name" value="ABC_membrane"/>
    <property type="match status" value="1"/>
</dbReference>
<feature type="transmembrane region" description="Helical" evidence="7">
    <location>
        <begin position="243"/>
        <end position="267"/>
    </location>
</feature>
<dbReference type="GO" id="GO:0015421">
    <property type="term" value="F:ABC-type oligopeptide transporter activity"/>
    <property type="evidence" value="ECO:0007669"/>
    <property type="project" value="TreeGrafter"/>
</dbReference>
<keyword evidence="11" id="KW-1185">Reference proteome</keyword>
<dbReference type="EMBL" id="VUNM01000013">
    <property type="protein sequence ID" value="MST89318.1"/>
    <property type="molecule type" value="Genomic_DNA"/>
</dbReference>
<dbReference type="Gene3D" id="3.40.50.300">
    <property type="entry name" value="P-loop containing nucleotide triphosphate hydrolases"/>
    <property type="match status" value="1"/>
</dbReference>
<keyword evidence="5 7" id="KW-1133">Transmembrane helix</keyword>
<reference evidence="10 11" key="1">
    <citation type="submission" date="2019-08" db="EMBL/GenBank/DDBJ databases">
        <title>In-depth cultivation of the pig gut microbiome towards novel bacterial diversity and tailored functional studies.</title>
        <authorList>
            <person name="Wylensek D."/>
            <person name="Hitch T.C.A."/>
            <person name="Clavel T."/>
        </authorList>
    </citation>
    <scope>NUCLEOTIDE SEQUENCE [LARGE SCALE GENOMIC DNA]</scope>
    <source>
        <strain evidence="10 11">CA-Schmier-601-WT-3</strain>
    </source>
</reference>
<dbReference type="GO" id="GO:0016887">
    <property type="term" value="F:ATP hydrolysis activity"/>
    <property type="evidence" value="ECO:0007669"/>
    <property type="project" value="InterPro"/>
</dbReference>
<feature type="transmembrane region" description="Helical" evidence="7">
    <location>
        <begin position="142"/>
        <end position="159"/>
    </location>
</feature>
<dbReference type="InterPro" id="IPR003439">
    <property type="entry name" value="ABC_transporter-like_ATP-bd"/>
</dbReference>
<dbReference type="SMART" id="SM00382">
    <property type="entry name" value="AAA"/>
    <property type="match status" value="1"/>
</dbReference>
<feature type="transmembrane region" description="Helical" evidence="7">
    <location>
        <begin position="60"/>
        <end position="80"/>
    </location>
</feature>
<keyword evidence="6 7" id="KW-0472">Membrane</keyword>
<dbReference type="AlphaFoldDB" id="A0A844FTK4"/>
<dbReference type="RefSeq" id="WP_154515982.1">
    <property type="nucleotide sequence ID" value="NZ_JAXFJJ010000005.1"/>
</dbReference>
<proteinExistence type="predicted"/>
<evidence type="ECO:0000256" key="6">
    <source>
        <dbReference type="ARBA" id="ARBA00023136"/>
    </source>
</evidence>
<dbReference type="PROSITE" id="PS50929">
    <property type="entry name" value="ABC_TM1F"/>
    <property type="match status" value="1"/>
</dbReference>
<dbReference type="SUPFAM" id="SSF52540">
    <property type="entry name" value="P-loop containing nucleoside triphosphate hydrolases"/>
    <property type="match status" value="1"/>
</dbReference>
<comment type="caution">
    <text evidence="10">The sequence shown here is derived from an EMBL/GenBank/DDBJ whole genome shotgun (WGS) entry which is preliminary data.</text>
</comment>
<dbReference type="CDD" id="cd03254">
    <property type="entry name" value="ABCC_Glucan_exporter_like"/>
    <property type="match status" value="1"/>
</dbReference>
<protein>
    <submittedName>
        <fullName evidence="10">ABC transporter ATP-binding protein</fullName>
    </submittedName>
</protein>
<dbReference type="InterPro" id="IPR036640">
    <property type="entry name" value="ABC1_TM_sf"/>
</dbReference>
<evidence type="ECO:0000256" key="4">
    <source>
        <dbReference type="ARBA" id="ARBA00022840"/>
    </source>
</evidence>
<comment type="subcellular location">
    <subcellularLocation>
        <location evidence="1">Cell membrane</location>
        <topology evidence="1">Multi-pass membrane protein</topology>
    </subcellularLocation>
</comment>
<dbReference type="SUPFAM" id="SSF90123">
    <property type="entry name" value="ABC transporter transmembrane region"/>
    <property type="match status" value="1"/>
</dbReference>
<evidence type="ECO:0000313" key="10">
    <source>
        <dbReference type="EMBL" id="MST89318.1"/>
    </source>
</evidence>
<feature type="domain" description="ABC transporter" evidence="8">
    <location>
        <begin position="352"/>
        <end position="587"/>
    </location>
</feature>
<dbReference type="FunFam" id="3.40.50.300:FF:000218">
    <property type="entry name" value="Multidrug ABC transporter ATP-binding protein"/>
    <property type="match status" value="1"/>
</dbReference>
<feature type="transmembrane region" description="Helical" evidence="7">
    <location>
        <begin position="21"/>
        <end position="40"/>
    </location>
</feature>
<keyword evidence="2 7" id="KW-0812">Transmembrane</keyword>
<evidence type="ECO:0000256" key="5">
    <source>
        <dbReference type="ARBA" id="ARBA00022989"/>
    </source>
</evidence>
<sequence>MRKYQFFGLGKIIPYIKPYRKEMVIMVVLGVVSSLFDSIYPLFNRYVLNHYIALKTLDTIVYFIALYIFVLVLQVIANFISSYMISKVELYVGRDLKNASFNHLQTLSFSYFNTNNVGYIHARVMSDTDRIGTLVSWRLMDLVWNLSYLVIVFVIMASIHLKLTLILMVLIPIAVVLIMYFQKHLVVLNRKIREINSLITANFNEGISGAKSIKTLVVEDTVQHDFEEDSNEMQKVSIHATHYSALFVATISIMSSLALAVVLSAGGRLSQDHLMAIGTLSVFMSYAIGMIDPIQSIVEVFSAMIQAQANIERFSTLMETQSDVADRQDVIERYGDTFHPKKENWEELYGDIEFRDVSFHYPDGEEMVLEHFNLKVPQGQNVAIVGETGAGKSTLVNLVCRFFEPTSGQVLIDGRDARDRSTLWLHSHIGYVLQTPHLFSGSVRDNMRYGAPEATDEDIWQALELVKASDIVKKMGNGLNSDVGEGGDLLSTGEKQLLSFARAILANPAILVLDEATSSIDTMTEKAIQDAIQTVIKGRTSFMIAHRLSTVVDADVILVVRDGKIVESGKHAELMEQHGYYYELYSRQFEEIQTEKAL</sequence>
<keyword evidence="4 10" id="KW-0067">ATP-binding</keyword>
<evidence type="ECO:0000256" key="7">
    <source>
        <dbReference type="SAM" id="Phobius"/>
    </source>
</evidence>
<dbReference type="InterPro" id="IPR003593">
    <property type="entry name" value="AAA+_ATPase"/>
</dbReference>